<dbReference type="SUPFAM" id="SSF52402">
    <property type="entry name" value="Adenine nucleotide alpha hydrolases-like"/>
    <property type="match status" value="1"/>
</dbReference>
<proteinExistence type="predicted"/>
<evidence type="ECO:0000256" key="2">
    <source>
        <dbReference type="ARBA" id="ARBA00022605"/>
    </source>
</evidence>
<dbReference type="NCBIfam" id="TIGR01536">
    <property type="entry name" value="asn_synth_AEB"/>
    <property type="match status" value="1"/>
</dbReference>
<feature type="domain" description="Glutamine amidotransferase type-2" evidence="12">
    <location>
        <begin position="2"/>
        <end position="201"/>
    </location>
</feature>
<protein>
    <recommendedName>
        <fullName evidence="9">Putative asparagine synthetase [glutamine-hydrolyzing]</fullName>
        <ecNumber evidence="9">6.3.5.4</ecNumber>
    </recommendedName>
</protein>
<dbReference type="InterPro" id="IPR050795">
    <property type="entry name" value="Asn_Synthetase"/>
</dbReference>
<dbReference type="CDD" id="cd00712">
    <property type="entry name" value="AsnB"/>
    <property type="match status" value="1"/>
</dbReference>
<evidence type="ECO:0000256" key="1">
    <source>
        <dbReference type="ARBA" id="ARBA00022598"/>
    </source>
</evidence>
<organism evidence="13 14">
    <name type="scientific">Methanocaldococcus infernus (strain DSM 11812 / JCM 15783 / ME)</name>
    <dbReference type="NCBI Taxonomy" id="573063"/>
    <lineage>
        <taxon>Archaea</taxon>
        <taxon>Methanobacteriati</taxon>
        <taxon>Methanobacteriota</taxon>
        <taxon>Methanomada group</taxon>
        <taxon>Methanococci</taxon>
        <taxon>Methanococcales</taxon>
        <taxon>Methanocaldococcaceae</taxon>
        <taxon>Methanocaldococcus</taxon>
    </lineage>
</organism>
<feature type="active site" description="For GATase activity" evidence="10">
    <location>
        <position position="2"/>
    </location>
</feature>
<evidence type="ECO:0000313" key="14">
    <source>
        <dbReference type="Proteomes" id="UP000002061"/>
    </source>
</evidence>
<dbReference type="InterPro" id="IPR033738">
    <property type="entry name" value="AsnB_N"/>
</dbReference>
<accession>D5VTZ9</accession>
<dbReference type="EMBL" id="CP002009">
    <property type="protein sequence ID" value="ADG14052.1"/>
    <property type="molecule type" value="Genomic_DNA"/>
</dbReference>
<evidence type="ECO:0000256" key="11">
    <source>
        <dbReference type="PIRSR" id="PIRSR001589-2"/>
    </source>
</evidence>
<dbReference type="GO" id="GO:0005829">
    <property type="term" value="C:cytosol"/>
    <property type="evidence" value="ECO:0007669"/>
    <property type="project" value="TreeGrafter"/>
</dbReference>
<dbReference type="PIRSF" id="PIRSF001589">
    <property type="entry name" value="Asn_synthetase_glu-h"/>
    <property type="match status" value="1"/>
</dbReference>
<evidence type="ECO:0000256" key="5">
    <source>
        <dbReference type="ARBA" id="ARBA00022888"/>
    </source>
</evidence>
<evidence type="ECO:0000313" key="13">
    <source>
        <dbReference type="EMBL" id="ADG14052.1"/>
    </source>
</evidence>
<dbReference type="InterPro" id="IPR017932">
    <property type="entry name" value="GATase_2_dom"/>
</dbReference>
<dbReference type="Pfam" id="PF00733">
    <property type="entry name" value="Asn_synthase"/>
    <property type="match status" value="2"/>
</dbReference>
<dbReference type="Pfam" id="PF13537">
    <property type="entry name" value="GATase_7"/>
    <property type="match status" value="1"/>
</dbReference>
<dbReference type="KEGG" id="mif:Metin_1402"/>
<dbReference type="InterPro" id="IPR006426">
    <property type="entry name" value="Asn_synth_AEB"/>
</dbReference>
<dbReference type="eggNOG" id="arCOG00057">
    <property type="taxonomic scope" value="Archaea"/>
</dbReference>
<dbReference type="AlphaFoldDB" id="D5VTZ9"/>
<dbReference type="PROSITE" id="PS51278">
    <property type="entry name" value="GATASE_TYPE_2"/>
    <property type="match status" value="1"/>
</dbReference>
<gene>
    <name evidence="13" type="ordered locus">Metin_1402</name>
</gene>
<name>D5VTZ9_METIM</name>
<dbReference type="STRING" id="573063.Metin_1402"/>
<dbReference type="Gene3D" id="3.60.20.10">
    <property type="entry name" value="Glutamine Phosphoribosylpyrophosphate, subunit 1, domain 1"/>
    <property type="match status" value="1"/>
</dbReference>
<evidence type="ECO:0000256" key="10">
    <source>
        <dbReference type="PIRSR" id="PIRSR001589-1"/>
    </source>
</evidence>
<reference evidence="13" key="1">
    <citation type="submission" date="2010-04" db="EMBL/GenBank/DDBJ databases">
        <title>Complete sequence of Methanocaldococcus infernus ME.</title>
        <authorList>
            <consortium name="US DOE Joint Genome Institute"/>
            <person name="Lucas S."/>
            <person name="Copeland A."/>
            <person name="Lapidus A."/>
            <person name="Cheng J.-F."/>
            <person name="Bruce D."/>
            <person name="Goodwin L."/>
            <person name="Pitluck S."/>
            <person name="Munk A.C."/>
            <person name="Detter J.C."/>
            <person name="Han C."/>
            <person name="Tapia R."/>
            <person name="Land M."/>
            <person name="Hauser L."/>
            <person name="Kyrpides N."/>
            <person name="Mikhailova N."/>
            <person name="Sieprawska-Lupa M."/>
            <person name="Whitman W.B."/>
            <person name="Woyke T."/>
        </authorList>
    </citation>
    <scope>NUCLEOTIDE SEQUENCE [LARGE SCALE GENOMIC DNA]</scope>
    <source>
        <strain evidence="13">ME</strain>
    </source>
</reference>
<keyword evidence="3 9" id="KW-0547">Nucleotide-binding</keyword>
<sequence>MCGIAGIVCKDESLEGSLLVEMLKAIEHRGRDNHGIFYDNELIYTKDLNNVDNFEIRSIALGHNRLAIVGKTAQPLYDDELCLVCNGEIYNYRELMEQYEFKTDCDCEAIFYAYKEGFDILDGDYALALYDSKNNLLFLARDPFGVKPLFYIDTKKYFAFASERKALWKLLIREGYEKDLDTLNKNIKRVEQNSALIYNLDTNKFREIRGIVKLGRMKIESYEKAKKYLEEDLKKAVFKRVAELNRVAIICSGGLDSSLVAALSVKYNRNVKLYSVGLEGSEDLKYSQMLADHLGVELKVKVIEEDEFEEYLFKTAKAVDEINMLNLGVGLPIYVASELISKDKNKVALSGQGADELFLGYSKYYKMSKEELEKKMLEDLKNIGKVNLERDDHCTMANTVELRVPFLDLNVVKTSLSMPIEFKLSEDRKRILRDIALNYLPKEIALRPKKAAQYSSGGEKIIYRVAKRYGYSKRKIDEFLNLIKRRILEYSLSSS</sequence>
<keyword evidence="1" id="KW-0436">Ligase</keyword>
<feature type="binding site" evidence="11">
    <location>
        <position position="276"/>
    </location>
    <ligand>
        <name>ATP</name>
        <dbReference type="ChEBI" id="CHEBI:30616"/>
    </ligand>
</feature>
<dbReference type="InterPro" id="IPR014729">
    <property type="entry name" value="Rossmann-like_a/b/a_fold"/>
</dbReference>
<dbReference type="GO" id="GO:0004066">
    <property type="term" value="F:asparagine synthase (glutamine-hydrolyzing) activity"/>
    <property type="evidence" value="ECO:0007669"/>
    <property type="project" value="UniProtKB-EC"/>
</dbReference>
<evidence type="ECO:0000256" key="4">
    <source>
        <dbReference type="ARBA" id="ARBA00022840"/>
    </source>
</evidence>
<dbReference type="Proteomes" id="UP000002061">
    <property type="component" value="Chromosome"/>
</dbReference>
<dbReference type="Gene3D" id="3.40.50.620">
    <property type="entry name" value="HUPs"/>
    <property type="match status" value="1"/>
</dbReference>
<comment type="catalytic activity">
    <reaction evidence="8 9">
        <text>L-aspartate + L-glutamine + ATP + H2O = L-asparagine + L-glutamate + AMP + diphosphate + H(+)</text>
        <dbReference type="Rhea" id="RHEA:12228"/>
        <dbReference type="ChEBI" id="CHEBI:15377"/>
        <dbReference type="ChEBI" id="CHEBI:15378"/>
        <dbReference type="ChEBI" id="CHEBI:29985"/>
        <dbReference type="ChEBI" id="CHEBI:29991"/>
        <dbReference type="ChEBI" id="CHEBI:30616"/>
        <dbReference type="ChEBI" id="CHEBI:33019"/>
        <dbReference type="ChEBI" id="CHEBI:58048"/>
        <dbReference type="ChEBI" id="CHEBI:58359"/>
        <dbReference type="ChEBI" id="CHEBI:456215"/>
        <dbReference type="EC" id="6.3.5.4"/>
    </reaction>
</comment>
<dbReference type="PANTHER" id="PTHR11772:SF2">
    <property type="entry name" value="ASPARAGINE SYNTHETASE [GLUTAMINE-HYDROLYZING]"/>
    <property type="match status" value="1"/>
</dbReference>
<dbReference type="SUPFAM" id="SSF56235">
    <property type="entry name" value="N-terminal nucleophile aminohydrolases (Ntn hydrolases)"/>
    <property type="match status" value="1"/>
</dbReference>
<dbReference type="eggNOG" id="arCOG00071">
    <property type="taxonomic scope" value="Archaea"/>
</dbReference>
<dbReference type="InterPro" id="IPR029055">
    <property type="entry name" value="Ntn_hydrolases_N"/>
</dbReference>
<dbReference type="GO" id="GO:0006529">
    <property type="term" value="P:asparagine biosynthetic process"/>
    <property type="evidence" value="ECO:0007669"/>
    <property type="project" value="UniProtKB-KW"/>
</dbReference>
<evidence type="ECO:0000256" key="8">
    <source>
        <dbReference type="ARBA" id="ARBA00048741"/>
    </source>
</evidence>
<comment type="pathway">
    <text evidence="7">Amino-acid biosynthesis.</text>
</comment>
<keyword evidence="5 10" id="KW-0061">Asparagine biosynthesis</keyword>
<evidence type="ECO:0000256" key="9">
    <source>
        <dbReference type="PIRNR" id="PIRNR001589"/>
    </source>
</evidence>
<dbReference type="CDD" id="cd01991">
    <property type="entry name" value="Asn_synthase_B_C"/>
    <property type="match status" value="1"/>
</dbReference>
<dbReference type="OrthoDB" id="8692at2157"/>
<dbReference type="PANTHER" id="PTHR11772">
    <property type="entry name" value="ASPARAGINE SYNTHETASE"/>
    <property type="match status" value="1"/>
</dbReference>
<dbReference type="GeneID" id="9132441"/>
<evidence type="ECO:0000256" key="6">
    <source>
        <dbReference type="ARBA" id="ARBA00022962"/>
    </source>
</evidence>
<evidence type="ECO:0000256" key="3">
    <source>
        <dbReference type="ARBA" id="ARBA00022741"/>
    </source>
</evidence>
<feature type="binding site" evidence="11">
    <location>
        <position position="106"/>
    </location>
    <ligand>
        <name>L-glutamine</name>
        <dbReference type="ChEBI" id="CHEBI:58359"/>
    </ligand>
</feature>
<evidence type="ECO:0000259" key="12">
    <source>
        <dbReference type="PROSITE" id="PS51278"/>
    </source>
</evidence>
<dbReference type="EC" id="6.3.5.4" evidence="9"/>
<keyword evidence="2 10" id="KW-0028">Amino-acid biosynthesis</keyword>
<dbReference type="InterPro" id="IPR001962">
    <property type="entry name" value="Asn_synthase"/>
</dbReference>
<keyword evidence="14" id="KW-1185">Reference proteome</keyword>
<dbReference type="GO" id="GO:0005524">
    <property type="term" value="F:ATP binding"/>
    <property type="evidence" value="ECO:0007669"/>
    <property type="project" value="UniProtKB-KW"/>
</dbReference>
<dbReference type="HOGENOM" id="CLU_014658_4_0_2"/>
<evidence type="ECO:0000256" key="7">
    <source>
        <dbReference type="ARBA" id="ARBA00029440"/>
    </source>
</evidence>
<keyword evidence="6 10" id="KW-0315">Glutamine amidotransferase</keyword>
<feature type="binding site" evidence="11">
    <location>
        <begin position="350"/>
        <end position="351"/>
    </location>
    <ligand>
        <name>ATP</name>
        <dbReference type="ChEBI" id="CHEBI:30616"/>
    </ligand>
</feature>
<keyword evidence="4 9" id="KW-0067">ATP-binding</keyword>
<dbReference type="RefSeq" id="WP_013100797.1">
    <property type="nucleotide sequence ID" value="NC_014122.1"/>
</dbReference>